<proteinExistence type="predicted"/>
<dbReference type="RefSeq" id="WP_131759126.1">
    <property type="nucleotide sequence ID" value="NZ_CAACUY010000069.1"/>
</dbReference>
<dbReference type="EMBL" id="JBHTGP010000012">
    <property type="protein sequence ID" value="MFD0687356.1"/>
    <property type="molecule type" value="Genomic_DNA"/>
</dbReference>
<sequence length="162" mass="18172">MHGDQNTREWDLYVILSVTHRLPVDLDPWLEILGFLIGDTGIGVVQGAAAQKEARDWVFTQHPQLRDIPAVPDFAEGDDAAMDEWANRYKQRYGQTLPLRPLPQARQVHRTVLEATLALAPSEKVIVINPDDDPGEVIDTIADLHDRHTASEREEPDDPTPA</sequence>
<gene>
    <name evidence="1" type="ORF">ACFQZM_22855</name>
</gene>
<dbReference type="Proteomes" id="UP001597063">
    <property type="component" value="Unassembled WGS sequence"/>
</dbReference>
<organism evidence="1 2">
    <name type="scientific">Actinomadura fibrosa</name>
    <dbReference type="NCBI Taxonomy" id="111802"/>
    <lineage>
        <taxon>Bacteria</taxon>
        <taxon>Bacillati</taxon>
        <taxon>Actinomycetota</taxon>
        <taxon>Actinomycetes</taxon>
        <taxon>Streptosporangiales</taxon>
        <taxon>Thermomonosporaceae</taxon>
        <taxon>Actinomadura</taxon>
    </lineage>
</organism>
<accession>A0ABW2XSQ3</accession>
<protein>
    <submittedName>
        <fullName evidence="1">Uncharacterized protein</fullName>
    </submittedName>
</protein>
<name>A0ABW2XSQ3_9ACTN</name>
<reference evidence="2" key="1">
    <citation type="journal article" date="2019" name="Int. J. Syst. Evol. Microbiol.">
        <title>The Global Catalogue of Microorganisms (GCM) 10K type strain sequencing project: providing services to taxonomists for standard genome sequencing and annotation.</title>
        <authorList>
            <consortium name="The Broad Institute Genomics Platform"/>
            <consortium name="The Broad Institute Genome Sequencing Center for Infectious Disease"/>
            <person name="Wu L."/>
            <person name="Ma J."/>
        </authorList>
    </citation>
    <scope>NUCLEOTIDE SEQUENCE [LARGE SCALE GENOMIC DNA]</scope>
    <source>
        <strain evidence="2">JCM 9371</strain>
    </source>
</reference>
<evidence type="ECO:0000313" key="1">
    <source>
        <dbReference type="EMBL" id="MFD0687356.1"/>
    </source>
</evidence>
<evidence type="ECO:0000313" key="2">
    <source>
        <dbReference type="Proteomes" id="UP001597063"/>
    </source>
</evidence>
<comment type="caution">
    <text evidence="1">The sequence shown here is derived from an EMBL/GenBank/DDBJ whole genome shotgun (WGS) entry which is preliminary data.</text>
</comment>
<keyword evidence="2" id="KW-1185">Reference proteome</keyword>